<proteinExistence type="predicted"/>
<protein>
    <submittedName>
        <fullName evidence="1">DUF3800 domain-containing protein</fullName>
    </submittedName>
</protein>
<evidence type="ECO:0000313" key="1">
    <source>
        <dbReference type="EMBL" id="MDH1507959.1"/>
    </source>
</evidence>
<sequence length="235" mass="27753">MSRIFNVYCDESCHLENDGQSAMVLGAVWCPLDKRHEIVRRLREIKQKHGLAPDFEVKWTKVSQSKLAFYRDLLDYFFDDDDLHFRGLVIPDKSQLNHEAFGQSHDDWYYKMYFVMLKTIFEPQNGYRVYIDIKDTLGHEKISKLHDVLCNNTYDYSKKIIHRVQRIHSHEAELLQVADLLIGALSYLHRGLTSSQAKLALIERIRQRSGYKLTHNTLLRESKFNLMVWCSRGGW</sequence>
<accession>A0A443XTU4</accession>
<dbReference type="InterPro" id="IPR024524">
    <property type="entry name" value="DUF3800"/>
</dbReference>
<reference evidence="1" key="1">
    <citation type="submission" date="2022-09" db="EMBL/GenBank/DDBJ databases">
        <title>Intensive care unit water sources are persistently colonized with multi-drug resistant bacteria and are the site of extensive horizontal gene transfer of antibiotic resistance genes.</title>
        <authorList>
            <person name="Diorio-Toth L."/>
        </authorList>
    </citation>
    <scope>NUCLEOTIDE SEQUENCE</scope>
    <source>
        <strain evidence="1">GD03710</strain>
    </source>
</reference>
<organism evidence="1 2">
    <name type="scientific">Aeromonas caviae</name>
    <name type="common">Aeromonas punctata</name>
    <dbReference type="NCBI Taxonomy" id="648"/>
    <lineage>
        <taxon>Bacteria</taxon>
        <taxon>Pseudomonadati</taxon>
        <taxon>Pseudomonadota</taxon>
        <taxon>Gammaproteobacteria</taxon>
        <taxon>Aeromonadales</taxon>
        <taxon>Aeromonadaceae</taxon>
        <taxon>Aeromonas</taxon>
    </lineage>
</organism>
<comment type="caution">
    <text evidence="1">The sequence shown here is derived from an EMBL/GenBank/DDBJ whole genome shotgun (WGS) entry which is preliminary data.</text>
</comment>
<dbReference type="EMBL" id="JAOCIZ010000196">
    <property type="protein sequence ID" value="MDH1507959.1"/>
    <property type="molecule type" value="Genomic_DNA"/>
</dbReference>
<gene>
    <name evidence="1" type="ORF">N5I20_23260</name>
</gene>
<dbReference type="RefSeq" id="WP_081990753.1">
    <property type="nucleotide sequence ID" value="NZ_CAWOMG010000173.1"/>
</dbReference>
<dbReference type="Pfam" id="PF12686">
    <property type="entry name" value="DUF3800"/>
    <property type="match status" value="1"/>
</dbReference>
<dbReference type="Proteomes" id="UP001161704">
    <property type="component" value="Unassembled WGS sequence"/>
</dbReference>
<dbReference type="AlphaFoldDB" id="A0A443XTU4"/>
<evidence type="ECO:0000313" key="2">
    <source>
        <dbReference type="Proteomes" id="UP001161704"/>
    </source>
</evidence>
<name>A0A443XTU4_AERCA</name>